<feature type="binding site" evidence="11">
    <location>
        <position position="171"/>
    </location>
    <ligand>
        <name>Zn(2+)</name>
        <dbReference type="ChEBI" id="CHEBI:29105"/>
    </ligand>
</feature>
<dbReference type="GO" id="GO:0000976">
    <property type="term" value="F:transcription cis-regulatory region binding"/>
    <property type="evidence" value="ECO:0007669"/>
    <property type="project" value="TreeGrafter"/>
</dbReference>
<evidence type="ECO:0000313" key="13">
    <source>
        <dbReference type="EMBL" id="BAV88971.1"/>
    </source>
</evidence>
<reference evidence="13 14" key="1">
    <citation type="submission" date="2016-10" db="EMBL/GenBank/DDBJ databases">
        <title>Genome sequence of Rothia aeria strain JCM11412.</title>
        <authorList>
            <person name="Nambu T."/>
        </authorList>
    </citation>
    <scope>NUCLEOTIDE SEQUENCE [LARGE SCALE GENOMIC DNA]</scope>
    <source>
        <strain evidence="13 14">JCM 11412</strain>
    </source>
</reference>
<feature type="binding site" evidence="11">
    <location>
        <position position="134"/>
    </location>
    <ligand>
        <name>Zn(2+)</name>
        <dbReference type="ChEBI" id="CHEBI:29105"/>
    </ligand>
</feature>
<evidence type="ECO:0000256" key="1">
    <source>
        <dbReference type="ARBA" id="ARBA00004496"/>
    </source>
</evidence>
<protein>
    <submittedName>
        <fullName evidence="13">Transcriptional regulator</fullName>
    </submittedName>
</protein>
<dbReference type="KEGG" id="raj:RA11412_2672"/>
<evidence type="ECO:0000256" key="8">
    <source>
        <dbReference type="ARBA" id="ARBA00023015"/>
    </source>
</evidence>
<comment type="subcellular location">
    <subcellularLocation>
        <location evidence="1">Cytoplasm</location>
    </subcellularLocation>
</comment>
<dbReference type="GO" id="GO:0008270">
    <property type="term" value="F:zinc ion binding"/>
    <property type="evidence" value="ECO:0007669"/>
    <property type="project" value="TreeGrafter"/>
</dbReference>
<dbReference type="InterPro" id="IPR036390">
    <property type="entry name" value="WH_DNA-bd_sf"/>
</dbReference>
<keyword evidence="9" id="KW-0238">DNA-binding</keyword>
<keyword evidence="8" id="KW-0805">Transcription regulation</keyword>
<evidence type="ECO:0000256" key="11">
    <source>
        <dbReference type="PIRSR" id="PIRSR602481-1"/>
    </source>
</evidence>
<comment type="cofactor">
    <cofactor evidence="11">
        <name>Zn(2+)</name>
        <dbReference type="ChEBI" id="CHEBI:29105"/>
    </cofactor>
    <text evidence="11">Binds 1 zinc ion per subunit.</text>
</comment>
<evidence type="ECO:0000256" key="4">
    <source>
        <dbReference type="ARBA" id="ARBA00022491"/>
    </source>
</evidence>
<feature type="binding site" evidence="11">
    <location>
        <position position="174"/>
    </location>
    <ligand>
        <name>Zn(2+)</name>
        <dbReference type="ChEBI" id="CHEBI:29105"/>
    </ligand>
</feature>
<dbReference type="GO" id="GO:0003700">
    <property type="term" value="F:DNA-binding transcription factor activity"/>
    <property type="evidence" value="ECO:0007669"/>
    <property type="project" value="InterPro"/>
</dbReference>
<feature type="region of interest" description="Disordered" evidence="12">
    <location>
        <begin position="1"/>
        <end position="34"/>
    </location>
</feature>
<dbReference type="Proteomes" id="UP000250241">
    <property type="component" value="Chromosome"/>
</dbReference>
<evidence type="ECO:0000256" key="2">
    <source>
        <dbReference type="ARBA" id="ARBA00007957"/>
    </source>
</evidence>
<dbReference type="GO" id="GO:1900376">
    <property type="term" value="P:regulation of secondary metabolite biosynthetic process"/>
    <property type="evidence" value="ECO:0007669"/>
    <property type="project" value="TreeGrafter"/>
</dbReference>
<gene>
    <name evidence="13" type="ORF">RA11412_2672</name>
</gene>
<evidence type="ECO:0000256" key="7">
    <source>
        <dbReference type="ARBA" id="ARBA00023004"/>
    </source>
</evidence>
<comment type="similarity">
    <text evidence="2">Belongs to the Fur family.</text>
</comment>
<keyword evidence="6 11" id="KW-0862">Zinc</keyword>
<keyword evidence="3" id="KW-0963">Cytoplasm</keyword>
<keyword evidence="7" id="KW-0408">Iron</keyword>
<evidence type="ECO:0000256" key="10">
    <source>
        <dbReference type="ARBA" id="ARBA00023163"/>
    </source>
</evidence>
<dbReference type="InterPro" id="IPR043135">
    <property type="entry name" value="Fur_C"/>
</dbReference>
<keyword evidence="14" id="KW-1185">Reference proteome</keyword>
<evidence type="ECO:0000313" key="14">
    <source>
        <dbReference type="Proteomes" id="UP000250241"/>
    </source>
</evidence>
<proteinExistence type="inferred from homology"/>
<keyword evidence="4" id="KW-0678">Repressor</keyword>
<evidence type="ECO:0000256" key="6">
    <source>
        <dbReference type="ARBA" id="ARBA00022833"/>
    </source>
</evidence>
<dbReference type="Gene3D" id="3.30.1490.190">
    <property type="match status" value="1"/>
</dbReference>
<keyword evidence="10" id="KW-0804">Transcription</keyword>
<keyword evidence="5 11" id="KW-0479">Metal-binding</keyword>
<dbReference type="GO" id="GO:0045892">
    <property type="term" value="P:negative regulation of DNA-templated transcription"/>
    <property type="evidence" value="ECO:0007669"/>
    <property type="project" value="TreeGrafter"/>
</dbReference>
<evidence type="ECO:0000256" key="3">
    <source>
        <dbReference type="ARBA" id="ARBA00022490"/>
    </source>
</evidence>
<dbReference type="AlphaFoldDB" id="A0A2Z5R381"/>
<sequence>MVVMTETVATNGAPRAERAPRGCAHTGPLPADADTTPQLLEEVWSASLRSKGRRVTKQRLAVLRAVQSHPHSNAEEIVTAVRQELPSITVQSVYVILTDLTDIDLLRKFEPPGTPGLYETRTGDNHHHAFCIRCGKVQDVDCAIGSAPCLTPSDFHGMALISADVLYQGICADCQTEEETYLAAAQKQAAESISR</sequence>
<feature type="binding site" evidence="11">
    <location>
        <position position="131"/>
    </location>
    <ligand>
        <name>Zn(2+)</name>
        <dbReference type="ChEBI" id="CHEBI:29105"/>
    </ligand>
</feature>
<evidence type="ECO:0000256" key="12">
    <source>
        <dbReference type="SAM" id="MobiDB-lite"/>
    </source>
</evidence>
<dbReference type="InterPro" id="IPR002481">
    <property type="entry name" value="FUR"/>
</dbReference>
<dbReference type="Gene3D" id="1.10.10.10">
    <property type="entry name" value="Winged helix-like DNA-binding domain superfamily/Winged helix DNA-binding domain"/>
    <property type="match status" value="1"/>
</dbReference>
<accession>A0A2Z5R381</accession>
<dbReference type="PANTHER" id="PTHR33202">
    <property type="entry name" value="ZINC UPTAKE REGULATION PROTEIN"/>
    <property type="match status" value="1"/>
</dbReference>
<dbReference type="SUPFAM" id="SSF46785">
    <property type="entry name" value="Winged helix' DNA-binding domain"/>
    <property type="match status" value="1"/>
</dbReference>
<dbReference type="GO" id="GO:0005737">
    <property type="term" value="C:cytoplasm"/>
    <property type="evidence" value="ECO:0007669"/>
    <property type="project" value="UniProtKB-SubCell"/>
</dbReference>
<dbReference type="CDD" id="cd07153">
    <property type="entry name" value="Fur_like"/>
    <property type="match status" value="1"/>
</dbReference>
<organism evidence="13 14">
    <name type="scientific">Rothia aeria</name>
    <dbReference type="NCBI Taxonomy" id="172042"/>
    <lineage>
        <taxon>Bacteria</taxon>
        <taxon>Bacillati</taxon>
        <taxon>Actinomycetota</taxon>
        <taxon>Actinomycetes</taxon>
        <taxon>Micrococcales</taxon>
        <taxon>Micrococcaceae</taxon>
        <taxon>Rothia</taxon>
    </lineage>
</organism>
<dbReference type="Pfam" id="PF01475">
    <property type="entry name" value="FUR"/>
    <property type="match status" value="1"/>
</dbReference>
<dbReference type="PANTHER" id="PTHR33202:SF18">
    <property type="entry name" value="TRANSCRIPTIONAL REGULATOR FURA"/>
    <property type="match status" value="1"/>
</dbReference>
<evidence type="ECO:0000256" key="5">
    <source>
        <dbReference type="ARBA" id="ARBA00022723"/>
    </source>
</evidence>
<name>A0A2Z5R381_9MICC</name>
<dbReference type="EMBL" id="AP017895">
    <property type="protein sequence ID" value="BAV88971.1"/>
    <property type="molecule type" value="Genomic_DNA"/>
</dbReference>
<dbReference type="InterPro" id="IPR036388">
    <property type="entry name" value="WH-like_DNA-bd_sf"/>
</dbReference>
<evidence type="ECO:0000256" key="9">
    <source>
        <dbReference type="ARBA" id="ARBA00023125"/>
    </source>
</evidence>